<evidence type="ECO:0000256" key="2">
    <source>
        <dbReference type="ARBA" id="ARBA00004430"/>
    </source>
</evidence>
<evidence type="ECO:0000256" key="7">
    <source>
        <dbReference type="ARBA" id="ARBA00023212"/>
    </source>
</evidence>
<dbReference type="OrthoDB" id="270720at2759"/>
<feature type="compositionally biased region" description="Polar residues" evidence="9">
    <location>
        <begin position="368"/>
        <end position="387"/>
    </location>
</feature>
<gene>
    <name evidence="10" type="ORF">GSOID_T00015110001</name>
</gene>
<evidence type="ECO:0000256" key="1">
    <source>
        <dbReference type="ARBA" id="ARBA00004230"/>
    </source>
</evidence>
<sequence length="541" mass="61560">MILVDAEQSYEGEWKNGIQCGHGTAKWHGVRNAEYTGSWKNGQRDGIGAMTYGDGSYYNGEWKEDKKWGEAEVVSTNGYKEVPILFEDDRIVDQFDNGETFYSITESQLDSTLGELLAAGKTGIIRNIGQIRHLYSTYSENNVFRLMHFDRLCVDYGIVKLHPIEGFYSENIKDPMRPLLLREFAWFLVNTARVLFTRQKLDDGIQYLLDGMLLKPVKIPYRELYKIEICKMREGLSRIWAAHDYGMSGRDFLLFLKKIKSPFSPTQVVKIMCRDDPVMEEDIDRSISFIQFANALIGLIIEERNPPEDVPEPEVAPPPPVTAPIEKSVRINPDPPLESKLDSDMSRTTLEEGRASQDNHSELEEQPRNQLDTPDSNIETEPIQNRRCTVKPPSRISGEFNNPERDDEENIPIKSISSISNNKLEKTISNLTQTATTGLKSGSLLQTISDMSENRVKSGDSVGRSVISSASVMTEIVDYFNEQILSPWIEFEQVEEIMQEMEEKRKEAKNVKLIELVNVRSHIQSLSLISLKSETNQTEVS</sequence>
<evidence type="ECO:0000256" key="3">
    <source>
        <dbReference type="ARBA" id="ARBA00022490"/>
    </source>
</evidence>
<reference evidence="10" key="1">
    <citation type="journal article" date="2010" name="Science">
        <title>Plasticity of animal genome architecture unmasked by rapid evolution of a pelagic tunicate.</title>
        <authorList>
            <person name="Denoeud F."/>
            <person name="Henriet S."/>
            <person name="Mungpakdee S."/>
            <person name="Aury J.M."/>
            <person name="Da Silva C."/>
            <person name="Brinkmann H."/>
            <person name="Mikhaleva J."/>
            <person name="Olsen L.C."/>
            <person name="Jubin C."/>
            <person name="Canestro C."/>
            <person name="Bouquet J.M."/>
            <person name="Danks G."/>
            <person name="Poulain J."/>
            <person name="Campsteijn C."/>
            <person name="Adamski M."/>
            <person name="Cross I."/>
            <person name="Yadetie F."/>
            <person name="Muffato M."/>
            <person name="Louis A."/>
            <person name="Butcher S."/>
            <person name="Tsagkogeorga G."/>
            <person name="Konrad A."/>
            <person name="Singh S."/>
            <person name="Jensen M.F."/>
            <person name="Cong E.H."/>
            <person name="Eikeseth-Otteraa H."/>
            <person name="Noel B."/>
            <person name="Anthouard V."/>
            <person name="Porcel B.M."/>
            <person name="Kachouri-Lafond R."/>
            <person name="Nishino A."/>
            <person name="Ugolini M."/>
            <person name="Chourrout P."/>
            <person name="Nishida H."/>
            <person name="Aasland R."/>
            <person name="Huzurbazar S."/>
            <person name="Westhof E."/>
            <person name="Delsuc F."/>
            <person name="Lehrach H."/>
            <person name="Reinhardt R."/>
            <person name="Weissenbach J."/>
            <person name="Roy S.W."/>
            <person name="Artiguenave F."/>
            <person name="Postlethwait J.H."/>
            <person name="Manak J.R."/>
            <person name="Thompson E.M."/>
            <person name="Jaillon O."/>
            <person name="Du Pasquier L."/>
            <person name="Boudinot P."/>
            <person name="Liberles D.A."/>
            <person name="Volff J.N."/>
            <person name="Philippe H."/>
            <person name="Lenhard B."/>
            <person name="Roest Crollius H."/>
            <person name="Wincker P."/>
            <person name="Chourrout D."/>
        </authorList>
    </citation>
    <scope>NUCLEOTIDE SEQUENCE [LARGE SCALE GENOMIC DNA]</scope>
</reference>
<dbReference type="SMART" id="SM00698">
    <property type="entry name" value="MORN"/>
    <property type="match status" value="3"/>
</dbReference>
<evidence type="ECO:0000256" key="8">
    <source>
        <dbReference type="ARBA" id="ARBA00023273"/>
    </source>
</evidence>
<dbReference type="SUPFAM" id="SSF82185">
    <property type="entry name" value="Histone H3 K4-specific methyltransferase SET7/9 N-terminal domain"/>
    <property type="match status" value="1"/>
</dbReference>
<feature type="compositionally biased region" description="Basic and acidic residues" evidence="9">
    <location>
        <begin position="337"/>
        <end position="367"/>
    </location>
</feature>
<dbReference type="AlphaFoldDB" id="E4X078"/>
<evidence type="ECO:0000256" key="6">
    <source>
        <dbReference type="ARBA" id="ARBA00023069"/>
    </source>
</evidence>
<evidence type="ECO:0000313" key="11">
    <source>
        <dbReference type="Proteomes" id="UP000001307"/>
    </source>
</evidence>
<accession>E4X078</accession>
<organism evidence="10">
    <name type="scientific">Oikopleura dioica</name>
    <name type="common">Tunicate</name>
    <dbReference type="NCBI Taxonomy" id="34765"/>
    <lineage>
        <taxon>Eukaryota</taxon>
        <taxon>Metazoa</taxon>
        <taxon>Chordata</taxon>
        <taxon>Tunicata</taxon>
        <taxon>Appendicularia</taxon>
        <taxon>Copelata</taxon>
        <taxon>Oikopleuridae</taxon>
        <taxon>Oikopleura</taxon>
    </lineage>
</organism>
<evidence type="ECO:0000313" key="10">
    <source>
        <dbReference type="EMBL" id="CBY23177.1"/>
    </source>
</evidence>
<keyword evidence="11" id="KW-1185">Reference proteome</keyword>
<evidence type="ECO:0000256" key="5">
    <source>
        <dbReference type="ARBA" id="ARBA00022846"/>
    </source>
</evidence>
<dbReference type="InParanoid" id="E4X078"/>
<proteinExistence type="predicted"/>
<dbReference type="Pfam" id="PF02493">
    <property type="entry name" value="MORN"/>
    <property type="match status" value="3"/>
</dbReference>
<keyword evidence="8" id="KW-0966">Cell projection</keyword>
<dbReference type="InterPro" id="IPR003409">
    <property type="entry name" value="MORN"/>
</dbReference>
<dbReference type="Gene3D" id="2.20.110.10">
    <property type="entry name" value="Histone H3 K4-specific methyltransferase SET7/9 N-terminal domain"/>
    <property type="match status" value="1"/>
</dbReference>
<dbReference type="Proteomes" id="UP000001307">
    <property type="component" value="Unassembled WGS sequence"/>
</dbReference>
<dbReference type="PANTHER" id="PTHR46613">
    <property type="entry name" value="RADIAL SPOKE HEAD 10 HOMOLOG B-RELATED"/>
    <property type="match status" value="1"/>
</dbReference>
<evidence type="ECO:0000256" key="9">
    <source>
        <dbReference type="SAM" id="MobiDB-lite"/>
    </source>
</evidence>
<protein>
    <submittedName>
        <fullName evidence="10">Uncharacterized protein</fullName>
    </submittedName>
</protein>
<keyword evidence="4" id="KW-0677">Repeat</keyword>
<dbReference type="PANTHER" id="PTHR46613:SF1">
    <property type="entry name" value="RADIAL SPOKE HEAD 10 HOMOLOG B-RELATED"/>
    <property type="match status" value="1"/>
</dbReference>
<dbReference type="EMBL" id="FN653020">
    <property type="protein sequence ID" value="CBY23177.1"/>
    <property type="molecule type" value="Genomic_DNA"/>
</dbReference>
<keyword evidence="5" id="KW-0282">Flagellum</keyword>
<evidence type="ECO:0000256" key="4">
    <source>
        <dbReference type="ARBA" id="ARBA00022737"/>
    </source>
</evidence>
<feature type="region of interest" description="Disordered" evidence="9">
    <location>
        <begin position="305"/>
        <end position="408"/>
    </location>
</feature>
<keyword evidence="7" id="KW-0206">Cytoskeleton</keyword>
<keyword evidence="6" id="KW-0969">Cilium</keyword>
<keyword evidence="3" id="KW-0963">Cytoplasm</keyword>
<dbReference type="GO" id="GO:0005930">
    <property type="term" value="C:axoneme"/>
    <property type="evidence" value="ECO:0007669"/>
    <property type="project" value="UniProtKB-SubCell"/>
</dbReference>
<name>E4X078_OIKDI</name>
<comment type="subcellular location">
    <subcellularLocation>
        <location evidence="1">Cell projection</location>
        <location evidence="1">Cilium</location>
        <location evidence="1">Flagellum</location>
    </subcellularLocation>
    <subcellularLocation>
        <location evidence="2">Cytoplasm</location>
        <location evidence="2">Cytoskeleton</location>
        <location evidence="2">Cilium axoneme</location>
    </subcellularLocation>
</comment>
<dbReference type="GO" id="GO:0031514">
    <property type="term" value="C:motile cilium"/>
    <property type="evidence" value="ECO:0007669"/>
    <property type="project" value="UniProtKB-SubCell"/>
</dbReference>